<reference evidence="2" key="3">
    <citation type="submission" date="2025-09" db="UniProtKB">
        <authorList>
            <consortium name="Ensembl"/>
        </authorList>
    </citation>
    <scope>IDENTIFICATION</scope>
</reference>
<keyword evidence="1" id="KW-0812">Transmembrane</keyword>
<sequence>SSLVFLSAIWKNHSFRNKRNRNANTCFSTKRSVSSETVSLDFFTRLTALDRTLLRDSLALLPNCLASLAKFSRCSRVTLSCTLMMVPSTSGLSFMLLSRRARAAAAVPVMLTMMSWTLPSLVVTVMWSRAPKKEVRMPRLRLKSSFRASRMDSISSFTSSKLIMSSTSEELMFTLAGCALALAVTKRQT</sequence>
<evidence type="ECO:0000256" key="1">
    <source>
        <dbReference type="SAM" id="Phobius"/>
    </source>
</evidence>
<evidence type="ECO:0000313" key="2">
    <source>
        <dbReference type="Ensembl" id="ENSDCDP00010052284.1"/>
    </source>
</evidence>
<organism evidence="2 3">
    <name type="scientific">Denticeps clupeoides</name>
    <name type="common">denticle herring</name>
    <dbReference type="NCBI Taxonomy" id="299321"/>
    <lineage>
        <taxon>Eukaryota</taxon>
        <taxon>Metazoa</taxon>
        <taxon>Chordata</taxon>
        <taxon>Craniata</taxon>
        <taxon>Vertebrata</taxon>
        <taxon>Euteleostomi</taxon>
        <taxon>Actinopterygii</taxon>
        <taxon>Neopterygii</taxon>
        <taxon>Teleostei</taxon>
        <taxon>Clupei</taxon>
        <taxon>Clupeiformes</taxon>
        <taxon>Denticipitoidei</taxon>
        <taxon>Denticipitidae</taxon>
        <taxon>Denticeps</taxon>
    </lineage>
</organism>
<proteinExistence type="predicted"/>
<keyword evidence="1" id="KW-1133">Transmembrane helix</keyword>
<keyword evidence="3" id="KW-1185">Reference proteome</keyword>
<name>A0AAY4E4V9_9TELE</name>
<feature type="transmembrane region" description="Helical" evidence="1">
    <location>
        <begin position="103"/>
        <end position="127"/>
    </location>
</feature>
<reference evidence="2 3" key="1">
    <citation type="submission" date="2020-06" db="EMBL/GenBank/DDBJ databases">
        <authorList>
            <consortium name="Wellcome Sanger Institute Data Sharing"/>
        </authorList>
    </citation>
    <scope>NUCLEOTIDE SEQUENCE [LARGE SCALE GENOMIC DNA]</scope>
</reference>
<dbReference type="Proteomes" id="UP000694580">
    <property type="component" value="Chromosome 3"/>
</dbReference>
<keyword evidence="1" id="KW-0472">Membrane</keyword>
<dbReference type="GeneTree" id="ENSGT00940000177220"/>
<accession>A0AAY4E4V9</accession>
<protein>
    <submittedName>
        <fullName evidence="2">Uncharacterized protein</fullName>
    </submittedName>
</protein>
<dbReference type="Ensembl" id="ENSDCDT00010062767.1">
    <property type="protein sequence ID" value="ENSDCDP00010052284.1"/>
    <property type="gene ID" value="ENSDCDG00010030607.1"/>
</dbReference>
<dbReference type="AlphaFoldDB" id="A0AAY4E4V9"/>
<evidence type="ECO:0000313" key="3">
    <source>
        <dbReference type="Proteomes" id="UP000694580"/>
    </source>
</evidence>
<reference evidence="2" key="2">
    <citation type="submission" date="2025-08" db="UniProtKB">
        <authorList>
            <consortium name="Ensembl"/>
        </authorList>
    </citation>
    <scope>IDENTIFICATION</scope>
</reference>